<name>A0A2P2PKW9_RHIMU</name>
<dbReference type="Gene3D" id="3.30.160.20">
    <property type="match status" value="2"/>
</dbReference>
<feature type="compositionally biased region" description="Basic residues" evidence="4">
    <location>
        <begin position="1"/>
        <end position="10"/>
    </location>
</feature>
<feature type="compositionally biased region" description="Basic residues" evidence="4">
    <location>
        <begin position="391"/>
        <end position="403"/>
    </location>
</feature>
<dbReference type="PROSITE" id="PS50137">
    <property type="entry name" value="DS_RBD"/>
    <property type="match status" value="2"/>
</dbReference>
<dbReference type="PANTHER" id="PTHR46031">
    <property type="match status" value="1"/>
</dbReference>
<keyword evidence="1" id="KW-0677">Repeat</keyword>
<keyword evidence="2 3" id="KW-0694">RNA-binding</keyword>
<dbReference type="AlphaFoldDB" id="A0A2P2PKW9"/>
<feature type="domain" description="DRBM" evidence="5">
    <location>
        <begin position="208"/>
        <end position="275"/>
    </location>
</feature>
<feature type="region of interest" description="Disordered" evidence="4">
    <location>
        <begin position="1"/>
        <end position="98"/>
    </location>
</feature>
<feature type="domain" description="DRBM" evidence="5">
    <location>
        <begin position="123"/>
        <end position="192"/>
    </location>
</feature>
<dbReference type="SUPFAM" id="SSF54768">
    <property type="entry name" value="dsRNA-binding domain-like"/>
    <property type="match status" value="2"/>
</dbReference>
<reference evidence="6" key="1">
    <citation type="submission" date="2018-02" db="EMBL/GenBank/DDBJ databases">
        <title>Rhizophora mucronata_Transcriptome.</title>
        <authorList>
            <person name="Meera S.P."/>
            <person name="Sreeshan A."/>
            <person name="Augustine A."/>
        </authorList>
    </citation>
    <scope>NUCLEOTIDE SEQUENCE</scope>
    <source>
        <tissue evidence="6">Leaf</tissue>
    </source>
</reference>
<dbReference type="SMART" id="SM00358">
    <property type="entry name" value="DSRM"/>
    <property type="match status" value="2"/>
</dbReference>
<proteinExistence type="predicted"/>
<evidence type="ECO:0000313" key="6">
    <source>
        <dbReference type="EMBL" id="MBX55390.1"/>
    </source>
</evidence>
<dbReference type="EMBL" id="GGEC01074906">
    <property type="protein sequence ID" value="MBX55390.1"/>
    <property type="molecule type" value="Transcribed_RNA"/>
</dbReference>
<feature type="compositionally biased region" description="Polar residues" evidence="4">
    <location>
        <begin position="58"/>
        <end position="67"/>
    </location>
</feature>
<evidence type="ECO:0000256" key="4">
    <source>
        <dbReference type="SAM" id="MobiDB-lite"/>
    </source>
</evidence>
<evidence type="ECO:0000259" key="5">
    <source>
        <dbReference type="PROSITE" id="PS50137"/>
    </source>
</evidence>
<accession>A0A2P2PKW9</accession>
<evidence type="ECO:0000256" key="1">
    <source>
        <dbReference type="ARBA" id="ARBA00022737"/>
    </source>
</evidence>
<dbReference type="Pfam" id="PF00035">
    <property type="entry name" value="dsrm"/>
    <property type="match status" value="2"/>
</dbReference>
<evidence type="ECO:0000256" key="2">
    <source>
        <dbReference type="ARBA" id="ARBA00022884"/>
    </source>
</evidence>
<organism evidence="6">
    <name type="scientific">Rhizophora mucronata</name>
    <name type="common">Asiatic mangrove</name>
    <dbReference type="NCBI Taxonomy" id="61149"/>
    <lineage>
        <taxon>Eukaryota</taxon>
        <taxon>Viridiplantae</taxon>
        <taxon>Streptophyta</taxon>
        <taxon>Embryophyta</taxon>
        <taxon>Tracheophyta</taxon>
        <taxon>Spermatophyta</taxon>
        <taxon>Magnoliopsida</taxon>
        <taxon>eudicotyledons</taxon>
        <taxon>Gunneridae</taxon>
        <taxon>Pentapetalae</taxon>
        <taxon>rosids</taxon>
        <taxon>fabids</taxon>
        <taxon>Malpighiales</taxon>
        <taxon>Rhizophoraceae</taxon>
        <taxon>Rhizophora</taxon>
    </lineage>
</organism>
<sequence>MAKSKSKKARIQPNPELQYPVAAPGSISAPSMPVSHLPISSPPAADPPKRVEAPGLKQTPSLSTTNVAYLPSRDLPPGLPQPELPKTAASSQNIPSPLPLPAPVPVQAHPSAASTSTNVLEHSHKNKLQEYAQRSSLPLPIYYVINEGSPHAPKFRATVLIEGEEYTSPNTFSHRKEAEQDVAKLALERISERVREEGCPLILEDTVFCKSILHEFAVKMNMQLPTYDTVQPQRLLPVFASSLVFNGVTYSGGTGRNKKEAEQLAARASIISLLGDSGLGTILSEIIKSKVKLYAALDKVKDPNSAQHDTLRIAMNIGHVSKSTSIDNRAPAAAINVPICSTAQSPSVMYLPHHELNVSKPEQSSAAVNPPIEVVSPVLGQSSDAGPGSSKKQRKSKKKSQKKFRVDAQ</sequence>
<evidence type="ECO:0000256" key="3">
    <source>
        <dbReference type="PROSITE-ProRule" id="PRU00266"/>
    </source>
</evidence>
<dbReference type="InterPro" id="IPR014720">
    <property type="entry name" value="dsRBD_dom"/>
</dbReference>
<feature type="region of interest" description="Disordered" evidence="4">
    <location>
        <begin position="361"/>
        <end position="409"/>
    </location>
</feature>
<dbReference type="GO" id="GO:0003723">
    <property type="term" value="F:RNA binding"/>
    <property type="evidence" value="ECO:0007669"/>
    <property type="project" value="UniProtKB-UniRule"/>
</dbReference>
<dbReference type="PANTHER" id="PTHR46031:SF37">
    <property type="entry name" value="DRBM DOMAIN-CONTAINING PROTEIN"/>
    <property type="match status" value="1"/>
</dbReference>
<protein>
    <submittedName>
        <fullName evidence="6">Uncharacterized protein MANES_01G116100</fullName>
    </submittedName>
</protein>